<sequence>MDTPADIRARTAKPRDQYVPRLCQPPEAMRYFLAKINAATSIDLVWAARHPGSRSQAPHCELHQPLDSDANRIKS</sequence>
<dbReference type="RefSeq" id="XP_056523349.1">
    <property type="nucleotide sequence ID" value="XM_056664292.1"/>
</dbReference>
<organism evidence="2 3">
    <name type="scientific">Penicillium bovifimosum</name>
    <dbReference type="NCBI Taxonomy" id="126998"/>
    <lineage>
        <taxon>Eukaryota</taxon>
        <taxon>Fungi</taxon>
        <taxon>Dikarya</taxon>
        <taxon>Ascomycota</taxon>
        <taxon>Pezizomycotina</taxon>
        <taxon>Eurotiomycetes</taxon>
        <taxon>Eurotiomycetidae</taxon>
        <taxon>Eurotiales</taxon>
        <taxon>Aspergillaceae</taxon>
        <taxon>Penicillium</taxon>
    </lineage>
</organism>
<reference evidence="2" key="1">
    <citation type="submission" date="2022-11" db="EMBL/GenBank/DDBJ databases">
        <authorList>
            <person name="Petersen C."/>
        </authorList>
    </citation>
    <scope>NUCLEOTIDE SEQUENCE</scope>
    <source>
        <strain evidence="2">IBT 22155</strain>
    </source>
</reference>
<protein>
    <submittedName>
        <fullName evidence="2">Uncharacterized protein</fullName>
    </submittedName>
</protein>
<gene>
    <name evidence="2" type="ORF">N7515_003548</name>
</gene>
<accession>A0A9W9H4W0</accession>
<reference evidence="2" key="2">
    <citation type="journal article" date="2023" name="IMA Fungus">
        <title>Comparative genomic study of the Penicillium genus elucidates a diverse pangenome and 15 lateral gene transfer events.</title>
        <authorList>
            <person name="Petersen C."/>
            <person name="Sorensen T."/>
            <person name="Nielsen M.R."/>
            <person name="Sondergaard T.E."/>
            <person name="Sorensen J.L."/>
            <person name="Fitzpatrick D.A."/>
            <person name="Frisvad J.C."/>
            <person name="Nielsen K.L."/>
        </authorList>
    </citation>
    <scope>NUCLEOTIDE SEQUENCE</scope>
    <source>
        <strain evidence="2">IBT 22155</strain>
    </source>
</reference>
<dbReference type="GeneID" id="81403462"/>
<dbReference type="Proteomes" id="UP001149079">
    <property type="component" value="Unassembled WGS sequence"/>
</dbReference>
<evidence type="ECO:0000256" key="1">
    <source>
        <dbReference type="SAM" id="MobiDB-lite"/>
    </source>
</evidence>
<name>A0A9W9H4W0_9EURO</name>
<proteinExistence type="predicted"/>
<dbReference type="EMBL" id="JAPQKL010000003">
    <property type="protein sequence ID" value="KAJ5138700.1"/>
    <property type="molecule type" value="Genomic_DNA"/>
</dbReference>
<comment type="caution">
    <text evidence="2">The sequence shown here is derived from an EMBL/GenBank/DDBJ whole genome shotgun (WGS) entry which is preliminary data.</text>
</comment>
<evidence type="ECO:0000313" key="2">
    <source>
        <dbReference type="EMBL" id="KAJ5138700.1"/>
    </source>
</evidence>
<evidence type="ECO:0000313" key="3">
    <source>
        <dbReference type="Proteomes" id="UP001149079"/>
    </source>
</evidence>
<dbReference type="AlphaFoldDB" id="A0A9W9H4W0"/>
<feature type="compositionally biased region" description="Basic and acidic residues" evidence="1">
    <location>
        <begin position="60"/>
        <end position="75"/>
    </location>
</feature>
<feature type="region of interest" description="Disordered" evidence="1">
    <location>
        <begin position="53"/>
        <end position="75"/>
    </location>
</feature>
<keyword evidence="3" id="KW-1185">Reference proteome</keyword>